<proteinExistence type="predicted"/>
<dbReference type="Proteomes" id="UP000232688">
    <property type="component" value="Unassembled WGS sequence"/>
</dbReference>
<organism evidence="1 2">
    <name type="scientific">Rhizophagus irregularis</name>
    <dbReference type="NCBI Taxonomy" id="588596"/>
    <lineage>
        <taxon>Eukaryota</taxon>
        <taxon>Fungi</taxon>
        <taxon>Fungi incertae sedis</taxon>
        <taxon>Mucoromycota</taxon>
        <taxon>Glomeromycotina</taxon>
        <taxon>Glomeromycetes</taxon>
        <taxon>Glomerales</taxon>
        <taxon>Glomeraceae</taxon>
        <taxon>Rhizophagus</taxon>
    </lineage>
</organism>
<dbReference type="OrthoDB" id="2355595at2759"/>
<dbReference type="VEuPathDB" id="FungiDB:FUN_002702"/>
<reference evidence="1 2" key="1">
    <citation type="submission" date="2017-10" db="EMBL/GenBank/DDBJ databases">
        <title>Extensive intraspecific genome diversity in a model arbuscular mycorrhizal fungus.</title>
        <authorList>
            <person name="Chen E.C.H."/>
            <person name="Morin E."/>
            <person name="Baudet D."/>
            <person name="Noel J."/>
            <person name="Ndikumana S."/>
            <person name="Charron P."/>
            <person name="St-Onge C."/>
            <person name="Giorgi J."/>
            <person name="Grigoriev I.V."/>
            <person name="Roux C."/>
            <person name="Martin F.M."/>
            <person name="Corradi N."/>
        </authorList>
    </citation>
    <scope>NUCLEOTIDE SEQUENCE [LARGE SCALE GENOMIC DNA]</scope>
    <source>
        <strain evidence="1 2">A1</strain>
    </source>
</reference>
<name>A0A2I1EIV2_9GLOM</name>
<evidence type="ECO:0000313" key="1">
    <source>
        <dbReference type="EMBL" id="PKC65215.1"/>
    </source>
</evidence>
<accession>A0A2I1EIV2</accession>
<reference evidence="1 2" key="2">
    <citation type="submission" date="2017-10" db="EMBL/GenBank/DDBJ databases">
        <title>Genome analyses suggest a sexual origin of heterokaryosis in a supposedly ancient asexual fungus.</title>
        <authorList>
            <person name="Corradi N."/>
            <person name="Sedzielewska K."/>
            <person name="Noel J."/>
            <person name="Charron P."/>
            <person name="Farinelli L."/>
            <person name="Marton T."/>
            <person name="Kruger M."/>
            <person name="Pelin A."/>
            <person name="Brachmann A."/>
            <person name="Corradi N."/>
        </authorList>
    </citation>
    <scope>NUCLEOTIDE SEQUENCE [LARGE SCALE GENOMIC DNA]</scope>
    <source>
        <strain evidence="1 2">A1</strain>
    </source>
</reference>
<dbReference type="EMBL" id="LLXH01000561">
    <property type="protein sequence ID" value="PKC65215.1"/>
    <property type="molecule type" value="Genomic_DNA"/>
</dbReference>
<gene>
    <name evidence="1" type="ORF">RhiirA1_461327</name>
</gene>
<evidence type="ECO:0000313" key="2">
    <source>
        <dbReference type="Proteomes" id="UP000232688"/>
    </source>
</evidence>
<sequence>MLTLLTVTVTSDPPVSYNPASFTVSGKLSKGDITVGQTFLRIEYDEADSISPKTPLGNIHYQALGQSLKAGEQLNLLLLQIAVVDQPSDPKDPYEVHACAIDTVLP</sequence>
<dbReference type="VEuPathDB" id="FungiDB:RhiirA1_461327"/>
<dbReference type="AlphaFoldDB" id="A0A2I1EIV2"/>
<comment type="caution">
    <text evidence="1">The sequence shown here is derived from an EMBL/GenBank/DDBJ whole genome shotgun (WGS) entry which is preliminary data.</text>
</comment>
<protein>
    <submittedName>
        <fullName evidence="1">Uncharacterized protein</fullName>
    </submittedName>
</protein>
<dbReference type="VEuPathDB" id="FungiDB:RhiirFUN_002779"/>